<dbReference type="HAMAP" id="MF_00461">
    <property type="entry name" value="RsxC_RnfC"/>
    <property type="match status" value="1"/>
</dbReference>
<organism evidence="10 11">
    <name type="scientific">Mogibacterium pumilum</name>
    <dbReference type="NCBI Taxonomy" id="86332"/>
    <lineage>
        <taxon>Bacteria</taxon>
        <taxon>Bacillati</taxon>
        <taxon>Bacillota</taxon>
        <taxon>Clostridia</taxon>
        <taxon>Peptostreptococcales</taxon>
        <taxon>Anaerovoracaceae</taxon>
        <taxon>Mogibacterium</taxon>
    </lineage>
</organism>
<dbReference type="InterPro" id="IPR011538">
    <property type="entry name" value="Nuo51_FMN-bd"/>
</dbReference>
<dbReference type="PANTHER" id="PTHR43034:SF2">
    <property type="entry name" value="ION-TRANSLOCATING OXIDOREDUCTASE COMPLEX SUBUNIT C"/>
    <property type="match status" value="1"/>
</dbReference>
<dbReference type="Pfam" id="PF01512">
    <property type="entry name" value="Complex1_51K"/>
    <property type="match status" value="1"/>
</dbReference>
<sequence>MSQGKRLPSILVKHHKNTAGRETEVMPIPDVVEICMSQSIGAPCQPLVAKGDYVKVGQKIGDTEAFVSAPVHSSVSGTVTDITSVRSSMGGMETHIVIETDKKQEISEEVQIPHIESHADFVKAVRASGMVGLGGASFPTSIKMDPKNLDECTTLVINGAECEPFITGDNRIMVEDGQDILDGMLLTMKYLNLEKGIIGVEENKPDAIENLNRLIQQNGITNIEVFKLQSRYPKGAERVLVYETTGKVMNAGVLPAQLGVILCNVSTIGILGQYFRTGMPLVQRRITVDGDAVVEPKNVFVPIGTRIADVVAFCGGYKQEPKKVVMGGPMMGRATHSDETPTVKNTGSLLCFGKESATVKTETGCINCGRCHHGCPFKLVPMLYADFYERHDAESLDKFKVMQCMECGSCSYVCPARRPLSFTNKLAKGLVKEAAKKNG</sequence>
<dbReference type="NCBIfam" id="NF003454">
    <property type="entry name" value="PRK05035.1"/>
    <property type="match status" value="1"/>
</dbReference>
<dbReference type="NCBIfam" id="TIGR01945">
    <property type="entry name" value="rnfC"/>
    <property type="match status" value="1"/>
</dbReference>
<keyword evidence="11" id="KW-1185">Reference proteome</keyword>
<keyword evidence="8" id="KW-0472">Membrane</keyword>
<keyword evidence="3 8" id="KW-0479">Metal-binding</keyword>
<feature type="binding site" evidence="8">
    <location>
        <position position="407"/>
    </location>
    <ligand>
        <name>[4Fe-4S] cluster</name>
        <dbReference type="ChEBI" id="CHEBI:49883"/>
        <label>2</label>
    </ligand>
</feature>
<dbReference type="OrthoDB" id="9767754at2"/>
<dbReference type="Gene3D" id="3.30.70.20">
    <property type="match status" value="1"/>
</dbReference>
<dbReference type="Proteomes" id="UP000214689">
    <property type="component" value="Chromosome"/>
</dbReference>
<dbReference type="PANTHER" id="PTHR43034">
    <property type="entry name" value="ION-TRANSLOCATING OXIDOREDUCTASE COMPLEX SUBUNIT C"/>
    <property type="match status" value="1"/>
</dbReference>
<reference evidence="11" key="1">
    <citation type="submission" date="2016-05" db="EMBL/GenBank/DDBJ databases">
        <authorList>
            <person name="Holder M.E."/>
            <person name="Ajami N.J."/>
            <person name="Petrosino J.F."/>
        </authorList>
    </citation>
    <scope>NUCLEOTIDE SEQUENCE [LARGE SCALE GENOMIC DNA]</scope>
    <source>
        <strain evidence="11">ATCC 700696</strain>
    </source>
</reference>
<evidence type="ECO:0000256" key="6">
    <source>
        <dbReference type="ARBA" id="ARBA00023004"/>
    </source>
</evidence>
<dbReference type="InterPro" id="IPR026902">
    <property type="entry name" value="RnfC_N"/>
</dbReference>
<dbReference type="SUPFAM" id="SSF142019">
    <property type="entry name" value="Nqo1 FMN-binding domain-like"/>
    <property type="match status" value="1"/>
</dbReference>
<feature type="binding site" evidence="8">
    <location>
        <position position="375"/>
    </location>
    <ligand>
        <name>[4Fe-4S] cluster</name>
        <dbReference type="ChEBI" id="CHEBI:49883"/>
        <label>2</label>
    </ligand>
</feature>
<keyword evidence="6 8" id="KW-0408">Iron</keyword>
<feature type="domain" description="4Fe-4S ferredoxin-type" evidence="9">
    <location>
        <begin position="392"/>
        <end position="425"/>
    </location>
</feature>
<keyword evidence="2 8" id="KW-0004">4Fe-4S</keyword>
<keyword evidence="8" id="KW-1003">Cell membrane</keyword>
<feature type="binding site" evidence="8">
    <location>
        <position position="365"/>
    </location>
    <ligand>
        <name>[4Fe-4S] cluster</name>
        <dbReference type="ChEBI" id="CHEBI:49883"/>
        <label>1</label>
    </ligand>
</feature>
<feature type="domain" description="4Fe-4S ferredoxin-type" evidence="9">
    <location>
        <begin position="355"/>
        <end position="385"/>
    </location>
</feature>
<evidence type="ECO:0000256" key="3">
    <source>
        <dbReference type="ARBA" id="ARBA00022723"/>
    </source>
</evidence>
<evidence type="ECO:0000256" key="7">
    <source>
        <dbReference type="ARBA" id="ARBA00023014"/>
    </source>
</evidence>
<comment type="subcellular location">
    <subcellularLocation>
        <location evidence="8">Cell membrane</location>
        <topology evidence="8">Peripheral membrane protein</topology>
    </subcellularLocation>
</comment>
<evidence type="ECO:0000256" key="5">
    <source>
        <dbReference type="ARBA" id="ARBA00022982"/>
    </source>
</evidence>
<dbReference type="Pfam" id="PF10531">
    <property type="entry name" value="SLBB"/>
    <property type="match status" value="1"/>
</dbReference>
<comment type="similarity">
    <text evidence="8">Belongs to the 4Fe4S bacterial-type ferredoxin family. RnfC subfamily.</text>
</comment>
<comment type="subunit">
    <text evidence="8">The complex is composed of six subunits: RnfA, RnfB, RnfC, RnfD, RnfE and RnfG.</text>
</comment>
<evidence type="ECO:0000256" key="4">
    <source>
        <dbReference type="ARBA" id="ARBA00022737"/>
    </source>
</evidence>
<dbReference type="SUPFAM" id="SSF46548">
    <property type="entry name" value="alpha-helical ferredoxin"/>
    <property type="match status" value="1"/>
</dbReference>
<comment type="cofactor">
    <cofactor evidence="8">
        <name>[4Fe-4S] cluster</name>
        <dbReference type="ChEBI" id="CHEBI:49883"/>
    </cofactor>
    <text evidence="8">Binds 2 [4Fe-4S] clusters per subunit.</text>
</comment>
<dbReference type="InterPro" id="IPR010208">
    <property type="entry name" value="Ion_transpt_RnfC/RsxC"/>
</dbReference>
<dbReference type="Pfam" id="PF13237">
    <property type="entry name" value="Fer4_10"/>
    <property type="match status" value="1"/>
</dbReference>
<feature type="binding site" evidence="8">
    <location>
        <position position="371"/>
    </location>
    <ligand>
        <name>[4Fe-4S] cluster</name>
        <dbReference type="ChEBI" id="CHEBI:49883"/>
        <label>1</label>
    </ligand>
</feature>
<feature type="binding site" evidence="8">
    <location>
        <position position="368"/>
    </location>
    <ligand>
        <name>[4Fe-4S] cluster</name>
        <dbReference type="ChEBI" id="CHEBI:49883"/>
        <label>1</label>
    </ligand>
</feature>
<dbReference type="EMBL" id="CP016199">
    <property type="protein sequence ID" value="ASS37428.1"/>
    <property type="molecule type" value="Genomic_DNA"/>
</dbReference>
<evidence type="ECO:0000313" key="10">
    <source>
        <dbReference type="EMBL" id="ASS37428.1"/>
    </source>
</evidence>
<dbReference type="AlphaFoldDB" id="A0A223AR21"/>
<dbReference type="GO" id="GO:0005886">
    <property type="term" value="C:plasma membrane"/>
    <property type="evidence" value="ECO:0007669"/>
    <property type="project" value="UniProtKB-SubCell"/>
</dbReference>
<evidence type="ECO:0000256" key="8">
    <source>
        <dbReference type="HAMAP-Rule" id="MF_00461"/>
    </source>
</evidence>
<comment type="function">
    <text evidence="8">Part of a membrane-bound complex that couples electron transfer with translocation of ions across the membrane.</text>
</comment>
<dbReference type="InterPro" id="IPR019554">
    <property type="entry name" value="Soluble_ligand-bd"/>
</dbReference>
<evidence type="ECO:0000256" key="1">
    <source>
        <dbReference type="ARBA" id="ARBA00022448"/>
    </source>
</evidence>
<keyword evidence="5 8" id="KW-0249">Electron transport</keyword>
<dbReference type="PROSITE" id="PS51379">
    <property type="entry name" value="4FE4S_FER_2"/>
    <property type="match status" value="2"/>
</dbReference>
<evidence type="ECO:0000259" key="9">
    <source>
        <dbReference type="PROSITE" id="PS51379"/>
    </source>
</evidence>
<dbReference type="PROSITE" id="PS00198">
    <property type="entry name" value="4FE4S_FER_1"/>
    <property type="match status" value="2"/>
</dbReference>
<proteinExistence type="inferred from homology"/>
<dbReference type="GO" id="GO:0046872">
    <property type="term" value="F:metal ion binding"/>
    <property type="evidence" value="ECO:0007669"/>
    <property type="project" value="UniProtKB-KW"/>
</dbReference>
<keyword evidence="4 8" id="KW-0677">Repeat</keyword>
<feature type="binding site" evidence="8">
    <location>
        <position position="404"/>
    </location>
    <ligand>
        <name>[4Fe-4S] cluster</name>
        <dbReference type="ChEBI" id="CHEBI:49883"/>
        <label>2</label>
    </ligand>
</feature>
<feature type="binding site" evidence="8">
    <location>
        <position position="410"/>
    </location>
    <ligand>
        <name>[4Fe-4S] cluster</name>
        <dbReference type="ChEBI" id="CHEBI:49883"/>
        <label>2</label>
    </ligand>
</feature>
<feature type="binding site" evidence="8">
    <location>
        <position position="414"/>
    </location>
    <ligand>
        <name>[4Fe-4S] cluster</name>
        <dbReference type="ChEBI" id="CHEBI:49883"/>
        <label>1</label>
    </ligand>
</feature>
<accession>A0A223AR21</accession>
<keyword evidence="7 8" id="KW-0411">Iron-sulfur</keyword>
<evidence type="ECO:0000313" key="11">
    <source>
        <dbReference type="Proteomes" id="UP000214689"/>
    </source>
</evidence>
<dbReference type="EC" id="7.-.-.-" evidence="8"/>
<dbReference type="GO" id="GO:0009055">
    <property type="term" value="F:electron transfer activity"/>
    <property type="evidence" value="ECO:0007669"/>
    <property type="project" value="InterPro"/>
</dbReference>
<dbReference type="GO" id="GO:0051539">
    <property type="term" value="F:4 iron, 4 sulfur cluster binding"/>
    <property type="evidence" value="ECO:0007669"/>
    <property type="project" value="UniProtKB-KW"/>
</dbReference>
<dbReference type="InterPro" id="IPR037225">
    <property type="entry name" value="Nuo51_FMN-bd_sf"/>
</dbReference>
<dbReference type="Gene3D" id="3.40.50.11540">
    <property type="entry name" value="NADH-ubiquinone oxidoreductase 51kDa subunit"/>
    <property type="match status" value="1"/>
</dbReference>
<keyword evidence="1 8" id="KW-0813">Transport</keyword>
<dbReference type="InterPro" id="IPR017896">
    <property type="entry name" value="4Fe4S_Fe-S-bd"/>
</dbReference>
<dbReference type="GO" id="GO:0022900">
    <property type="term" value="P:electron transport chain"/>
    <property type="evidence" value="ECO:0007669"/>
    <property type="project" value="UniProtKB-UniRule"/>
</dbReference>
<evidence type="ECO:0000256" key="2">
    <source>
        <dbReference type="ARBA" id="ARBA00022485"/>
    </source>
</evidence>
<protein>
    <recommendedName>
        <fullName evidence="8">Ion-translocating oxidoreductase complex subunit C</fullName>
        <ecNumber evidence="8">7.-.-.-</ecNumber>
    </recommendedName>
    <alternativeName>
        <fullName evidence="8">Rnf electron transport complex subunit C</fullName>
    </alternativeName>
</protein>
<keyword evidence="8" id="KW-1278">Translocase</keyword>
<dbReference type="Pfam" id="PF13375">
    <property type="entry name" value="RnfC_N"/>
    <property type="match status" value="1"/>
</dbReference>
<name>A0A223AR21_9FIRM</name>
<gene>
    <name evidence="8" type="primary">rnfC</name>
    <name evidence="10" type="ORF">AXF17_02415</name>
</gene>
<dbReference type="InterPro" id="IPR017900">
    <property type="entry name" value="4Fe4S_Fe_S_CS"/>
</dbReference>